<dbReference type="GO" id="GO:0006511">
    <property type="term" value="P:ubiquitin-dependent protein catabolic process"/>
    <property type="evidence" value="ECO:0007669"/>
    <property type="project" value="UniProtKB-UniRule"/>
</dbReference>
<evidence type="ECO:0000256" key="8">
    <source>
        <dbReference type="ARBA" id="ARBA00022833"/>
    </source>
</evidence>
<evidence type="ECO:0000256" key="6">
    <source>
        <dbReference type="ARBA" id="ARBA00022771"/>
    </source>
</evidence>
<comment type="caution">
    <text evidence="14">The sequence shown here is derived from an EMBL/GenBank/DDBJ whole genome shotgun (WGS) entry which is preliminary data.</text>
</comment>
<comment type="subcellular location">
    <subcellularLocation>
        <location evidence="2">Endomembrane system</location>
    </subcellularLocation>
    <subcellularLocation>
        <location evidence="11">Endoplasmic reticulum membrane</location>
        <topology evidence="11">Single-pass type IV membrane protein</topology>
    </subcellularLocation>
</comment>
<comment type="pathway">
    <text evidence="3 11">Protein modification; protein ubiquitination.</text>
</comment>
<evidence type="ECO:0000256" key="7">
    <source>
        <dbReference type="ARBA" id="ARBA00022786"/>
    </source>
</evidence>
<dbReference type="PROSITE" id="PS50089">
    <property type="entry name" value="ZF_RING_2"/>
    <property type="match status" value="1"/>
</dbReference>
<dbReference type="InterPro" id="IPR045103">
    <property type="entry name" value="RNF5/RNF185-like"/>
</dbReference>
<evidence type="ECO:0000313" key="15">
    <source>
        <dbReference type="Proteomes" id="UP001289374"/>
    </source>
</evidence>
<evidence type="ECO:0000256" key="10">
    <source>
        <dbReference type="PROSITE-ProRule" id="PRU00175"/>
    </source>
</evidence>
<evidence type="ECO:0000256" key="12">
    <source>
        <dbReference type="SAM" id="MobiDB-lite"/>
    </source>
</evidence>
<keyword evidence="6 10" id="KW-0863">Zinc-finger</keyword>
<evidence type="ECO:0000256" key="2">
    <source>
        <dbReference type="ARBA" id="ARBA00004308"/>
    </source>
</evidence>
<accession>A0AAE1XE50</accession>
<dbReference type="InterPro" id="IPR001841">
    <property type="entry name" value="Znf_RING"/>
</dbReference>
<comment type="function">
    <text evidence="11">E3 ubiquitin-protein ligase.</text>
</comment>
<dbReference type="Pfam" id="PF00097">
    <property type="entry name" value="zf-C3HC4"/>
    <property type="match status" value="1"/>
</dbReference>
<comment type="catalytic activity">
    <reaction evidence="1 11">
        <text>S-ubiquitinyl-[E2 ubiquitin-conjugating enzyme]-L-cysteine + [acceptor protein]-L-lysine = [E2 ubiquitin-conjugating enzyme]-L-cysteine + N(6)-ubiquitinyl-[acceptor protein]-L-lysine.</text>
        <dbReference type="EC" id="2.3.2.27"/>
    </reaction>
</comment>
<organism evidence="14 15">
    <name type="scientific">Sesamum angolense</name>
    <dbReference type="NCBI Taxonomy" id="2727404"/>
    <lineage>
        <taxon>Eukaryota</taxon>
        <taxon>Viridiplantae</taxon>
        <taxon>Streptophyta</taxon>
        <taxon>Embryophyta</taxon>
        <taxon>Tracheophyta</taxon>
        <taxon>Spermatophyta</taxon>
        <taxon>Magnoliopsida</taxon>
        <taxon>eudicotyledons</taxon>
        <taxon>Gunneridae</taxon>
        <taxon>Pentapetalae</taxon>
        <taxon>asterids</taxon>
        <taxon>lamiids</taxon>
        <taxon>Lamiales</taxon>
        <taxon>Pedaliaceae</taxon>
        <taxon>Sesamum</taxon>
    </lineage>
</organism>
<feature type="region of interest" description="Disordered" evidence="12">
    <location>
        <begin position="1"/>
        <end position="21"/>
    </location>
</feature>
<dbReference type="Gene3D" id="3.30.40.10">
    <property type="entry name" value="Zinc/RING finger domain, C3HC4 (zinc finger)"/>
    <property type="match status" value="1"/>
</dbReference>
<dbReference type="InterPro" id="IPR018957">
    <property type="entry name" value="Znf_C3HC4_RING-type"/>
</dbReference>
<dbReference type="CDD" id="cd16745">
    <property type="entry name" value="RING-HC_AtRMA-like"/>
    <property type="match status" value="1"/>
</dbReference>
<keyword evidence="4 11" id="KW-0808">Transferase</keyword>
<proteinExistence type="predicted"/>
<comment type="domain">
    <text evidence="11">The RING-type zinc finger domain is responsible for E3 ligase activity.</text>
</comment>
<evidence type="ECO:0000259" key="13">
    <source>
        <dbReference type="PROSITE" id="PS50089"/>
    </source>
</evidence>
<keyword evidence="9" id="KW-0472">Membrane</keyword>
<gene>
    <name evidence="14" type="ORF">Sango_0049800</name>
</gene>
<evidence type="ECO:0000256" key="9">
    <source>
        <dbReference type="ARBA" id="ARBA00023136"/>
    </source>
</evidence>
<feature type="compositionally biased region" description="Polar residues" evidence="12">
    <location>
        <begin position="1"/>
        <end position="18"/>
    </location>
</feature>
<evidence type="ECO:0000256" key="1">
    <source>
        <dbReference type="ARBA" id="ARBA00000900"/>
    </source>
</evidence>
<evidence type="ECO:0000256" key="3">
    <source>
        <dbReference type="ARBA" id="ARBA00004906"/>
    </source>
</evidence>
<keyword evidence="5 11" id="KW-0479">Metal-binding</keyword>
<dbReference type="InterPro" id="IPR013083">
    <property type="entry name" value="Znf_RING/FYVE/PHD"/>
</dbReference>
<sequence>MAETRNVTTTVPENSSSTVRDDGEVGNFECNICLDLAQDPVITLCGHLYCWPCLYKWLQGHSNSHECPVCKAPVDEEKLIPLYGRGKTSTDQRSKPPPGTEIPNRPAGQRPDTAPSPEANNLSDRQSSVSIFTSSQMQADMVGYQGMAMDILARCKILKAD</sequence>
<feature type="region of interest" description="Disordered" evidence="12">
    <location>
        <begin position="81"/>
        <end position="125"/>
    </location>
</feature>
<keyword evidence="8 11" id="KW-0862">Zinc</keyword>
<evidence type="ECO:0000256" key="5">
    <source>
        <dbReference type="ARBA" id="ARBA00022723"/>
    </source>
</evidence>
<dbReference type="GO" id="GO:0005789">
    <property type="term" value="C:endoplasmic reticulum membrane"/>
    <property type="evidence" value="ECO:0007669"/>
    <property type="project" value="UniProtKB-SubCell"/>
</dbReference>
<dbReference type="InterPro" id="IPR017907">
    <property type="entry name" value="Znf_RING_CS"/>
</dbReference>
<feature type="domain" description="RING-type" evidence="13">
    <location>
        <begin position="30"/>
        <end position="71"/>
    </location>
</feature>
<dbReference type="AlphaFoldDB" id="A0AAE1XE50"/>
<dbReference type="SMART" id="SM00184">
    <property type="entry name" value="RING"/>
    <property type="match status" value="1"/>
</dbReference>
<dbReference type="SUPFAM" id="SSF57850">
    <property type="entry name" value="RING/U-box"/>
    <property type="match status" value="1"/>
</dbReference>
<reference evidence="14" key="1">
    <citation type="submission" date="2020-06" db="EMBL/GenBank/DDBJ databases">
        <authorList>
            <person name="Li T."/>
            <person name="Hu X."/>
            <person name="Zhang T."/>
            <person name="Song X."/>
            <person name="Zhang H."/>
            <person name="Dai N."/>
            <person name="Sheng W."/>
            <person name="Hou X."/>
            <person name="Wei L."/>
        </authorList>
    </citation>
    <scope>NUCLEOTIDE SEQUENCE</scope>
    <source>
        <strain evidence="14">K16</strain>
        <tissue evidence="14">Leaf</tissue>
    </source>
</reference>
<reference evidence="14" key="2">
    <citation type="journal article" date="2024" name="Plant">
        <title>Genomic evolution and insights into agronomic trait innovations of Sesamum species.</title>
        <authorList>
            <person name="Miao H."/>
            <person name="Wang L."/>
            <person name="Qu L."/>
            <person name="Liu H."/>
            <person name="Sun Y."/>
            <person name="Le M."/>
            <person name="Wang Q."/>
            <person name="Wei S."/>
            <person name="Zheng Y."/>
            <person name="Lin W."/>
            <person name="Duan Y."/>
            <person name="Cao H."/>
            <person name="Xiong S."/>
            <person name="Wang X."/>
            <person name="Wei L."/>
            <person name="Li C."/>
            <person name="Ma Q."/>
            <person name="Ju M."/>
            <person name="Zhao R."/>
            <person name="Li G."/>
            <person name="Mu C."/>
            <person name="Tian Q."/>
            <person name="Mei H."/>
            <person name="Zhang T."/>
            <person name="Gao T."/>
            <person name="Zhang H."/>
        </authorList>
    </citation>
    <scope>NUCLEOTIDE SEQUENCE</scope>
    <source>
        <strain evidence="14">K16</strain>
    </source>
</reference>
<evidence type="ECO:0000256" key="4">
    <source>
        <dbReference type="ARBA" id="ARBA00022679"/>
    </source>
</evidence>
<dbReference type="PANTHER" id="PTHR12313">
    <property type="entry name" value="E3 UBIQUITIN-PROTEIN LIGASE RNF5-RELATED"/>
    <property type="match status" value="1"/>
</dbReference>
<dbReference type="GO" id="GO:0061630">
    <property type="term" value="F:ubiquitin protein ligase activity"/>
    <property type="evidence" value="ECO:0007669"/>
    <property type="project" value="UniProtKB-UniRule"/>
</dbReference>
<protein>
    <recommendedName>
        <fullName evidence="11">E3 ubiquitin-protein ligase RMA</fullName>
        <ecNumber evidence="11">2.3.2.27</ecNumber>
    </recommendedName>
    <alternativeName>
        <fullName evidence="11">Protein RING membrane-anchor</fullName>
    </alternativeName>
    <alternativeName>
        <fullName evidence="11">RING-type E3 ubiquitin transferase RMA</fullName>
    </alternativeName>
</protein>
<dbReference type="GO" id="GO:0008270">
    <property type="term" value="F:zinc ion binding"/>
    <property type="evidence" value="ECO:0007669"/>
    <property type="project" value="UniProtKB-KW"/>
</dbReference>
<name>A0AAE1XE50_9LAMI</name>
<evidence type="ECO:0000313" key="14">
    <source>
        <dbReference type="EMBL" id="KAK4409768.1"/>
    </source>
</evidence>
<dbReference type="EC" id="2.3.2.27" evidence="11"/>
<keyword evidence="11" id="KW-0256">Endoplasmic reticulum</keyword>
<dbReference type="Proteomes" id="UP001289374">
    <property type="component" value="Unassembled WGS sequence"/>
</dbReference>
<keyword evidence="7 11" id="KW-0833">Ubl conjugation pathway</keyword>
<dbReference type="PROSITE" id="PS00518">
    <property type="entry name" value="ZF_RING_1"/>
    <property type="match status" value="1"/>
</dbReference>
<keyword evidence="15" id="KW-1185">Reference proteome</keyword>
<evidence type="ECO:0000256" key="11">
    <source>
        <dbReference type="RuleBase" id="RU369090"/>
    </source>
</evidence>
<dbReference type="EMBL" id="JACGWL010000001">
    <property type="protein sequence ID" value="KAK4409768.1"/>
    <property type="molecule type" value="Genomic_DNA"/>
</dbReference>